<dbReference type="Proteomes" id="UP001283361">
    <property type="component" value="Unassembled WGS sequence"/>
</dbReference>
<dbReference type="EMBL" id="JAWDGP010004277">
    <property type="protein sequence ID" value="KAK3765681.1"/>
    <property type="molecule type" value="Genomic_DNA"/>
</dbReference>
<accession>A0AAE0ZB50</accession>
<gene>
    <name evidence="2" type="ORF">RRG08_026157</name>
</gene>
<feature type="region of interest" description="Disordered" evidence="1">
    <location>
        <begin position="1"/>
        <end position="68"/>
    </location>
</feature>
<feature type="compositionally biased region" description="Polar residues" evidence="1">
    <location>
        <begin position="49"/>
        <end position="68"/>
    </location>
</feature>
<proteinExistence type="predicted"/>
<keyword evidence="3" id="KW-1185">Reference proteome</keyword>
<evidence type="ECO:0000256" key="1">
    <source>
        <dbReference type="SAM" id="MobiDB-lite"/>
    </source>
</evidence>
<evidence type="ECO:0000313" key="3">
    <source>
        <dbReference type="Proteomes" id="UP001283361"/>
    </source>
</evidence>
<name>A0AAE0ZB50_9GAST</name>
<protein>
    <submittedName>
        <fullName evidence="2">Uncharacterized protein</fullName>
    </submittedName>
</protein>
<evidence type="ECO:0000313" key="2">
    <source>
        <dbReference type="EMBL" id="KAK3765681.1"/>
    </source>
</evidence>
<sequence length="68" mass="7539">MFLKDQNTVRKARSNVEEDTTPPLLDGFDTEYETEEGVATAYDSDGEPQDNTSVEHMVSTLSTPRSGK</sequence>
<reference evidence="2" key="1">
    <citation type="journal article" date="2023" name="G3 (Bethesda)">
        <title>A reference genome for the long-term kleptoplast-retaining sea slug Elysia crispata morphotype clarki.</title>
        <authorList>
            <person name="Eastman K.E."/>
            <person name="Pendleton A.L."/>
            <person name="Shaikh M.A."/>
            <person name="Suttiyut T."/>
            <person name="Ogas R."/>
            <person name="Tomko P."/>
            <person name="Gavelis G."/>
            <person name="Widhalm J.R."/>
            <person name="Wisecaver J.H."/>
        </authorList>
    </citation>
    <scope>NUCLEOTIDE SEQUENCE</scope>
    <source>
        <strain evidence="2">ECLA1</strain>
    </source>
</reference>
<comment type="caution">
    <text evidence="2">The sequence shown here is derived from an EMBL/GenBank/DDBJ whole genome shotgun (WGS) entry which is preliminary data.</text>
</comment>
<organism evidence="2 3">
    <name type="scientific">Elysia crispata</name>
    <name type="common">lettuce slug</name>
    <dbReference type="NCBI Taxonomy" id="231223"/>
    <lineage>
        <taxon>Eukaryota</taxon>
        <taxon>Metazoa</taxon>
        <taxon>Spiralia</taxon>
        <taxon>Lophotrochozoa</taxon>
        <taxon>Mollusca</taxon>
        <taxon>Gastropoda</taxon>
        <taxon>Heterobranchia</taxon>
        <taxon>Euthyneura</taxon>
        <taxon>Panpulmonata</taxon>
        <taxon>Sacoglossa</taxon>
        <taxon>Placobranchoidea</taxon>
        <taxon>Plakobranchidae</taxon>
        <taxon>Elysia</taxon>
    </lineage>
</organism>
<dbReference type="AlphaFoldDB" id="A0AAE0ZB50"/>